<protein>
    <submittedName>
        <fullName evidence="1">Uncharacterized protein</fullName>
    </submittedName>
</protein>
<reference evidence="1" key="1">
    <citation type="submission" date="2014-11" db="EMBL/GenBank/DDBJ databases">
        <authorList>
            <person name="Amaro Gonzalez C."/>
        </authorList>
    </citation>
    <scope>NUCLEOTIDE SEQUENCE</scope>
</reference>
<dbReference type="EMBL" id="GBXM01050688">
    <property type="protein sequence ID" value="JAH57889.1"/>
    <property type="molecule type" value="Transcribed_RNA"/>
</dbReference>
<sequence>MCGCLCVVTALGQVRQRPLYIGATRRKKTCIDTFKLANRKAVNFFM</sequence>
<reference evidence="1" key="2">
    <citation type="journal article" date="2015" name="Fish Shellfish Immunol.">
        <title>Early steps in the European eel (Anguilla anguilla)-Vibrio vulnificus interaction in the gills: Role of the RtxA13 toxin.</title>
        <authorList>
            <person name="Callol A."/>
            <person name="Pajuelo D."/>
            <person name="Ebbesson L."/>
            <person name="Teles M."/>
            <person name="MacKenzie S."/>
            <person name="Amaro C."/>
        </authorList>
    </citation>
    <scope>NUCLEOTIDE SEQUENCE</scope>
</reference>
<organism evidence="1">
    <name type="scientific">Anguilla anguilla</name>
    <name type="common">European freshwater eel</name>
    <name type="synonym">Muraena anguilla</name>
    <dbReference type="NCBI Taxonomy" id="7936"/>
    <lineage>
        <taxon>Eukaryota</taxon>
        <taxon>Metazoa</taxon>
        <taxon>Chordata</taxon>
        <taxon>Craniata</taxon>
        <taxon>Vertebrata</taxon>
        <taxon>Euteleostomi</taxon>
        <taxon>Actinopterygii</taxon>
        <taxon>Neopterygii</taxon>
        <taxon>Teleostei</taxon>
        <taxon>Anguilliformes</taxon>
        <taxon>Anguillidae</taxon>
        <taxon>Anguilla</taxon>
    </lineage>
</organism>
<dbReference type="AlphaFoldDB" id="A0A0E9TW51"/>
<name>A0A0E9TW51_ANGAN</name>
<evidence type="ECO:0000313" key="1">
    <source>
        <dbReference type="EMBL" id="JAH57889.1"/>
    </source>
</evidence>
<accession>A0A0E9TW51</accession>
<proteinExistence type="predicted"/>